<comment type="caution">
    <text evidence="4">The sequence shown here is derived from an EMBL/GenBank/DDBJ whole genome shotgun (WGS) entry which is preliminary data.</text>
</comment>
<dbReference type="GO" id="GO:0016747">
    <property type="term" value="F:acyltransferase activity, transferring groups other than amino-acyl groups"/>
    <property type="evidence" value="ECO:0007669"/>
    <property type="project" value="TreeGrafter"/>
</dbReference>
<dbReference type="Proteomes" id="UP000283530">
    <property type="component" value="Unassembled WGS sequence"/>
</dbReference>
<evidence type="ECO:0000256" key="3">
    <source>
        <dbReference type="ARBA" id="ARBA00023315"/>
    </source>
</evidence>
<dbReference type="PANTHER" id="PTHR31642:SF13">
    <property type="entry name" value="AGMATINE HYDROXYCINNAMOYLTRANSFERASE 1"/>
    <property type="match status" value="1"/>
</dbReference>
<organism evidence="4 5">
    <name type="scientific">Cinnamomum micranthum f. kanehirae</name>
    <dbReference type="NCBI Taxonomy" id="337451"/>
    <lineage>
        <taxon>Eukaryota</taxon>
        <taxon>Viridiplantae</taxon>
        <taxon>Streptophyta</taxon>
        <taxon>Embryophyta</taxon>
        <taxon>Tracheophyta</taxon>
        <taxon>Spermatophyta</taxon>
        <taxon>Magnoliopsida</taxon>
        <taxon>Magnoliidae</taxon>
        <taxon>Laurales</taxon>
        <taxon>Lauraceae</taxon>
        <taxon>Cinnamomum</taxon>
    </lineage>
</organism>
<keyword evidence="5" id="KW-1185">Reference proteome</keyword>
<dbReference type="InterPro" id="IPR023213">
    <property type="entry name" value="CAT-like_dom_sf"/>
</dbReference>
<dbReference type="PANTHER" id="PTHR31642">
    <property type="entry name" value="TRICHOTHECENE 3-O-ACETYLTRANSFERASE"/>
    <property type="match status" value="1"/>
</dbReference>
<sequence>MDVQRESSMILKPIYEGNPPSTTASVPLSVFDKASYDTHIAVIYAFKSPTPPNSNLQTGLQKVLAVYREWAGRLGIDDKGRPAILLNDEGVRFVEASADCALDQAMPLKPSKDVLNFHPSLKGVEELLQVQLTRFACGSMVLGFSTNHIVADGHATSNFLVAWGRACRGLDIGPLPLLDRTIFTPRDPPCVEFEHQRIEFKSKKIINGHPYPSPNSDYSSDGVIVHKAHFTLEFLTKLKAKASAGRTRPYSTFESLVAHLWRAITKARGLNGFETTQVRISVNGRQRMNPRVPYEYFGNVVLWAFAGAKVKELLHEPVQYAAKRIHDAVSKVNDDYFKSFIDFASDEEKMKDLTNADEESVVLYPNVDVESWLRFPFYDLNFGGGAPYIFLPSYLPVQGMLILLPSFIGDGSIDAIVPLFDLKRALSPSKAYATLSTS</sequence>
<evidence type="ECO:0000313" key="4">
    <source>
        <dbReference type="EMBL" id="RWR81427.1"/>
    </source>
</evidence>
<reference evidence="4 5" key="1">
    <citation type="journal article" date="2019" name="Nat. Plants">
        <title>Stout camphor tree genome fills gaps in understanding of flowering plant genome evolution.</title>
        <authorList>
            <person name="Chaw S.M."/>
            <person name="Liu Y.C."/>
            <person name="Wu Y.W."/>
            <person name="Wang H.Y."/>
            <person name="Lin C.I."/>
            <person name="Wu C.S."/>
            <person name="Ke H.M."/>
            <person name="Chang L.Y."/>
            <person name="Hsu C.Y."/>
            <person name="Yang H.T."/>
            <person name="Sudianto E."/>
            <person name="Hsu M.H."/>
            <person name="Wu K.P."/>
            <person name="Wang L.N."/>
            <person name="Leebens-Mack J.H."/>
            <person name="Tsai I.J."/>
        </authorList>
    </citation>
    <scope>NUCLEOTIDE SEQUENCE [LARGE SCALE GENOMIC DNA]</scope>
    <source>
        <strain evidence="5">cv. Chaw 1501</strain>
        <tissue evidence="4">Young leaves</tissue>
    </source>
</reference>
<dbReference type="Gene3D" id="3.30.559.10">
    <property type="entry name" value="Chloramphenicol acetyltransferase-like domain"/>
    <property type="match status" value="2"/>
</dbReference>
<dbReference type="FunFam" id="3.30.559.10:FF:000008">
    <property type="entry name" value="Tryptamine hydroxycinnamoyl transferase"/>
    <property type="match status" value="1"/>
</dbReference>
<dbReference type="InterPro" id="IPR050317">
    <property type="entry name" value="Plant_Fungal_Acyltransferase"/>
</dbReference>
<accession>A0A443NSD3</accession>
<comment type="similarity">
    <text evidence="1">Belongs to the plant acyltransferase family.</text>
</comment>
<keyword evidence="3" id="KW-0012">Acyltransferase</keyword>
<dbReference type="AlphaFoldDB" id="A0A443NSD3"/>
<evidence type="ECO:0000256" key="1">
    <source>
        <dbReference type="ARBA" id="ARBA00009861"/>
    </source>
</evidence>
<keyword evidence="2 4" id="KW-0808">Transferase</keyword>
<gene>
    <name evidence="4" type="ORF">CKAN_01011100</name>
</gene>
<dbReference type="OrthoDB" id="671439at2759"/>
<dbReference type="Pfam" id="PF02458">
    <property type="entry name" value="Transferase"/>
    <property type="match status" value="1"/>
</dbReference>
<evidence type="ECO:0000313" key="5">
    <source>
        <dbReference type="Proteomes" id="UP000283530"/>
    </source>
</evidence>
<evidence type="ECO:0000256" key="2">
    <source>
        <dbReference type="ARBA" id="ARBA00022679"/>
    </source>
</evidence>
<name>A0A443NSD3_9MAGN</name>
<proteinExistence type="inferred from homology"/>
<dbReference type="STRING" id="337451.A0A443NSD3"/>
<protein>
    <submittedName>
        <fullName evidence="4">Agmatine coumaroyltransferase-2-like protein</fullName>
    </submittedName>
</protein>
<dbReference type="EMBL" id="QPKB01000003">
    <property type="protein sequence ID" value="RWR81427.1"/>
    <property type="molecule type" value="Genomic_DNA"/>
</dbReference>